<dbReference type="PANTHER" id="PTHR37164:SF1">
    <property type="entry name" value="BACTERIOHEMERYTHRIN"/>
    <property type="match status" value="1"/>
</dbReference>
<dbReference type="NCBIfam" id="NF033749">
    <property type="entry name" value="bact_hemeryth"/>
    <property type="match status" value="1"/>
</dbReference>
<dbReference type="InterPro" id="IPR012312">
    <property type="entry name" value="Hemerythrin-like"/>
</dbReference>
<dbReference type="Proteomes" id="UP000595917">
    <property type="component" value="Chromosome"/>
</dbReference>
<dbReference type="Pfam" id="PF01814">
    <property type="entry name" value="Hemerythrin"/>
    <property type="match status" value="1"/>
</dbReference>
<evidence type="ECO:0000256" key="3">
    <source>
        <dbReference type="ARBA" id="ARBA00022723"/>
    </source>
</evidence>
<dbReference type="CDD" id="cd12107">
    <property type="entry name" value="Hemerythrin"/>
    <property type="match status" value="1"/>
</dbReference>
<gene>
    <name evidence="6" type="ORF">JFL75_16755</name>
</gene>
<proteinExistence type="inferred from homology"/>
<keyword evidence="2" id="KW-0561">Oxygen transport</keyword>
<reference evidence="6" key="1">
    <citation type="submission" date="2021-01" db="EMBL/GenBank/DDBJ databases">
        <title>Description of Breznakiella homolactica.</title>
        <authorList>
            <person name="Song Y."/>
            <person name="Brune A."/>
        </authorList>
    </citation>
    <scope>NUCLEOTIDE SEQUENCE</scope>
    <source>
        <strain evidence="6">RmG30</strain>
    </source>
</reference>
<comment type="similarity">
    <text evidence="1">Belongs to the hemerythrin family.</text>
</comment>
<keyword evidence="7" id="KW-1185">Reference proteome</keyword>
<evidence type="ECO:0000313" key="7">
    <source>
        <dbReference type="Proteomes" id="UP000595917"/>
    </source>
</evidence>
<dbReference type="PROSITE" id="PS00550">
    <property type="entry name" value="HEMERYTHRINS"/>
    <property type="match status" value="1"/>
</dbReference>
<evidence type="ECO:0000256" key="2">
    <source>
        <dbReference type="ARBA" id="ARBA00022621"/>
    </source>
</evidence>
<keyword evidence="2" id="KW-0813">Transport</keyword>
<organism evidence="6 7">
    <name type="scientific">Breznakiella homolactica</name>
    <dbReference type="NCBI Taxonomy" id="2798577"/>
    <lineage>
        <taxon>Bacteria</taxon>
        <taxon>Pseudomonadati</taxon>
        <taxon>Spirochaetota</taxon>
        <taxon>Spirochaetia</taxon>
        <taxon>Spirochaetales</taxon>
        <taxon>Breznakiellaceae</taxon>
        <taxon>Breznakiella</taxon>
    </lineage>
</organism>
<evidence type="ECO:0000313" key="6">
    <source>
        <dbReference type="EMBL" id="QQO08565.1"/>
    </source>
</evidence>
<dbReference type="PANTHER" id="PTHR37164">
    <property type="entry name" value="BACTERIOHEMERYTHRIN"/>
    <property type="match status" value="1"/>
</dbReference>
<dbReference type="GO" id="GO:0046872">
    <property type="term" value="F:metal ion binding"/>
    <property type="evidence" value="ECO:0007669"/>
    <property type="project" value="UniProtKB-KW"/>
</dbReference>
<dbReference type="KEGG" id="bhc:JFL75_16755"/>
<evidence type="ECO:0000256" key="4">
    <source>
        <dbReference type="ARBA" id="ARBA00023004"/>
    </source>
</evidence>
<keyword evidence="4" id="KW-0408">Iron</keyword>
<dbReference type="InterPro" id="IPR012827">
    <property type="entry name" value="Hemerythrin_metal-bd"/>
</dbReference>
<dbReference type="Gene3D" id="1.20.120.50">
    <property type="entry name" value="Hemerythrin-like"/>
    <property type="match status" value="1"/>
</dbReference>
<dbReference type="InterPro" id="IPR035938">
    <property type="entry name" value="Hemerythrin-like_sf"/>
</dbReference>
<dbReference type="GO" id="GO:0005344">
    <property type="term" value="F:oxygen carrier activity"/>
    <property type="evidence" value="ECO:0007669"/>
    <property type="project" value="UniProtKB-KW"/>
</dbReference>
<dbReference type="AlphaFoldDB" id="A0A7T7XLG3"/>
<name>A0A7T7XLG3_9SPIR</name>
<evidence type="ECO:0000256" key="1">
    <source>
        <dbReference type="ARBA" id="ARBA00010587"/>
    </source>
</evidence>
<accession>A0A7T7XLG3</accession>
<dbReference type="InterPro" id="IPR016131">
    <property type="entry name" value="Haemerythrin_Fe_BS"/>
</dbReference>
<feature type="domain" description="Hemerythrin-like" evidence="5">
    <location>
        <begin position="19"/>
        <end position="136"/>
    </location>
</feature>
<dbReference type="SUPFAM" id="SSF47188">
    <property type="entry name" value="Hemerythrin-like"/>
    <property type="match status" value="1"/>
</dbReference>
<evidence type="ECO:0000259" key="5">
    <source>
        <dbReference type="Pfam" id="PF01814"/>
    </source>
</evidence>
<keyword evidence="3" id="KW-0479">Metal-binding</keyword>
<dbReference type="RefSeq" id="WP_215625871.1">
    <property type="nucleotide sequence ID" value="NZ_CP067089.2"/>
</dbReference>
<dbReference type="EMBL" id="CP067089">
    <property type="protein sequence ID" value="QQO08565.1"/>
    <property type="molecule type" value="Genomic_DNA"/>
</dbReference>
<dbReference type="NCBIfam" id="TIGR02481">
    <property type="entry name" value="hemeryth_dom"/>
    <property type="match status" value="1"/>
</dbReference>
<sequence length="162" mass="18387">MAKSAKSELVTWSSTFSVGIKIIDDQHKGLLDLTNDLFNHCIGDEEAEREYFKKVVKQLVDYVKLHFSTEEVIMREMKFAGLPDHKREHDAFVLKVVQQVKDFNEGKKFALPAFTKFLKNWVLTHIAISDKQYFEHLKTIAARNSDGSLSIPGTGQGKTAAD</sequence>
<dbReference type="InterPro" id="IPR050669">
    <property type="entry name" value="Hemerythrin"/>
</dbReference>
<protein>
    <submittedName>
        <fullName evidence="6">Hemerythrin family protein</fullName>
    </submittedName>
</protein>